<dbReference type="Proteomes" id="UP000294641">
    <property type="component" value="Unassembled WGS sequence"/>
</dbReference>
<organism evidence="3 5">
    <name type="scientific">Kurthia zopfii</name>
    <dbReference type="NCBI Taxonomy" id="1650"/>
    <lineage>
        <taxon>Bacteria</taxon>
        <taxon>Bacillati</taxon>
        <taxon>Bacillota</taxon>
        <taxon>Bacilli</taxon>
        <taxon>Bacillales</taxon>
        <taxon>Caryophanaceae</taxon>
        <taxon>Kurthia</taxon>
    </lineage>
</organism>
<dbReference type="Pfam" id="PF25583">
    <property type="entry name" value="WCX"/>
    <property type="match status" value="1"/>
</dbReference>
<protein>
    <submittedName>
        <fullName evidence="4">DNA-binding transcriptional regulator YafY</fullName>
    </submittedName>
</protein>
<evidence type="ECO:0000259" key="1">
    <source>
        <dbReference type="Pfam" id="PF13280"/>
    </source>
</evidence>
<dbReference type="RefSeq" id="WP_109350626.1">
    <property type="nucleotide sequence ID" value="NZ_BJUE01000048.1"/>
</dbReference>
<evidence type="ECO:0000313" key="4">
    <source>
        <dbReference type="EMBL" id="TDR34354.1"/>
    </source>
</evidence>
<keyword evidence="6" id="KW-1185">Reference proteome</keyword>
<dbReference type="Proteomes" id="UP000254330">
    <property type="component" value="Unassembled WGS sequence"/>
</dbReference>
<dbReference type="PROSITE" id="PS52050">
    <property type="entry name" value="WYL"/>
    <property type="match status" value="1"/>
</dbReference>
<reference evidence="4 6" key="2">
    <citation type="submission" date="2019-03" db="EMBL/GenBank/DDBJ databases">
        <title>Genomic Encyclopedia of Type Strains, Phase IV (KMG-IV): sequencing the most valuable type-strain genomes for metagenomic binning, comparative biology and taxonomic classification.</title>
        <authorList>
            <person name="Goeker M."/>
        </authorList>
    </citation>
    <scope>NUCLEOTIDE SEQUENCE [LARGE SCALE GENOMIC DNA]</scope>
    <source>
        <strain evidence="4 6">DSM 20580</strain>
    </source>
</reference>
<sequence>MSLEKESQVHRILSIYDRLKNTEIIMKKKEAARFQTSEKSIQRDIESIRNYLELEKSNEYIDYDRSKKGYILETKSPSTLSNEEIFAILKVLIESRAFPKGEMGSLIDKLTNLVKQSDQKMIKKMMANEEHLYVELDHKKALFDELWKLSLAIQAKKVIRMHYKRELEERASERSVKPLGIMFSDFYFYLIAFPVGKDYGYPTIYRIDRIVNFEQTLIQFKIPYDSRFQEGEFRKRVQFMYTGELIKVRFKFTGPSQQAVRDRLPTAKILEVLADGVIFEAEVFGSGIKMWFLSQGRYVEIIEPKSLREEMLADIRAINEIYNT</sequence>
<dbReference type="GO" id="GO:0003677">
    <property type="term" value="F:DNA binding"/>
    <property type="evidence" value="ECO:0007669"/>
    <property type="project" value="UniProtKB-KW"/>
</dbReference>
<dbReference type="EMBL" id="SNZG01000040">
    <property type="protein sequence ID" value="TDR34354.1"/>
    <property type="molecule type" value="Genomic_DNA"/>
</dbReference>
<comment type="caution">
    <text evidence="3">The sequence shown here is derived from an EMBL/GenBank/DDBJ whole genome shotgun (WGS) entry which is preliminary data.</text>
</comment>
<reference evidence="3 5" key="1">
    <citation type="submission" date="2018-06" db="EMBL/GenBank/DDBJ databases">
        <authorList>
            <consortium name="Pathogen Informatics"/>
            <person name="Doyle S."/>
        </authorList>
    </citation>
    <scope>NUCLEOTIDE SEQUENCE [LARGE SCALE GENOMIC DNA]</scope>
    <source>
        <strain evidence="3 5">NCTC10597</strain>
    </source>
</reference>
<dbReference type="InterPro" id="IPR051534">
    <property type="entry name" value="CBASS_pafABC_assoc_protein"/>
</dbReference>
<dbReference type="Pfam" id="PF13280">
    <property type="entry name" value="WYL"/>
    <property type="match status" value="1"/>
</dbReference>
<proteinExistence type="predicted"/>
<evidence type="ECO:0000313" key="5">
    <source>
        <dbReference type="Proteomes" id="UP000254330"/>
    </source>
</evidence>
<feature type="domain" description="WYL" evidence="1">
    <location>
        <begin position="148"/>
        <end position="213"/>
    </location>
</feature>
<evidence type="ECO:0000313" key="3">
    <source>
        <dbReference type="EMBL" id="STX10546.1"/>
    </source>
</evidence>
<dbReference type="InterPro" id="IPR026881">
    <property type="entry name" value="WYL_dom"/>
</dbReference>
<gene>
    <name evidence="4" type="ORF">DFR61_1409</name>
    <name evidence="3" type="ORF">NCTC10597_02293</name>
</gene>
<name>A0A8B4QCV2_9BACL</name>
<dbReference type="EMBL" id="UGNP01000001">
    <property type="protein sequence ID" value="STX10546.1"/>
    <property type="molecule type" value="Genomic_DNA"/>
</dbReference>
<evidence type="ECO:0000259" key="2">
    <source>
        <dbReference type="Pfam" id="PF25583"/>
    </source>
</evidence>
<dbReference type="OrthoDB" id="86031at2"/>
<keyword evidence="4" id="KW-0238">DNA-binding</keyword>
<dbReference type="InterPro" id="IPR057727">
    <property type="entry name" value="WCX_dom"/>
</dbReference>
<dbReference type="AlphaFoldDB" id="A0A8B4QCV2"/>
<accession>A0A8B4QCV2</accession>
<dbReference type="PANTHER" id="PTHR34580:SF1">
    <property type="entry name" value="PROTEIN PAFC"/>
    <property type="match status" value="1"/>
</dbReference>
<feature type="domain" description="WCX" evidence="2">
    <location>
        <begin position="245"/>
        <end position="318"/>
    </location>
</feature>
<dbReference type="PANTHER" id="PTHR34580">
    <property type="match status" value="1"/>
</dbReference>
<evidence type="ECO:0000313" key="6">
    <source>
        <dbReference type="Proteomes" id="UP000294641"/>
    </source>
</evidence>